<evidence type="ECO:0000256" key="3">
    <source>
        <dbReference type="ARBA" id="ARBA00023125"/>
    </source>
</evidence>
<comment type="caution">
    <text evidence="6">The sequence shown here is derived from an EMBL/GenBank/DDBJ whole genome shotgun (WGS) entry which is preliminary data.</text>
</comment>
<dbReference type="AlphaFoldDB" id="A0A4S2HFG8"/>
<dbReference type="Gene3D" id="3.40.190.10">
    <property type="entry name" value="Periplasmic binding protein-like II"/>
    <property type="match status" value="2"/>
</dbReference>
<dbReference type="InterPro" id="IPR036388">
    <property type="entry name" value="WH-like_DNA-bd_sf"/>
</dbReference>
<dbReference type="InterPro" id="IPR000847">
    <property type="entry name" value="LysR_HTH_N"/>
</dbReference>
<dbReference type="InterPro" id="IPR050950">
    <property type="entry name" value="HTH-type_LysR_regulators"/>
</dbReference>
<keyword evidence="3" id="KW-0238">DNA-binding</keyword>
<dbReference type="PANTHER" id="PTHR30419:SF8">
    <property type="entry name" value="NITROGEN ASSIMILATION TRANSCRIPTIONAL ACTIVATOR-RELATED"/>
    <property type="match status" value="1"/>
</dbReference>
<dbReference type="PANTHER" id="PTHR30419">
    <property type="entry name" value="HTH-TYPE TRANSCRIPTIONAL REGULATOR YBHD"/>
    <property type="match status" value="1"/>
</dbReference>
<accession>A0A4S2HFG8</accession>
<dbReference type="InterPro" id="IPR036390">
    <property type="entry name" value="WH_DNA-bd_sf"/>
</dbReference>
<evidence type="ECO:0000313" key="7">
    <source>
        <dbReference type="Proteomes" id="UP000305451"/>
    </source>
</evidence>
<dbReference type="SUPFAM" id="SSF46785">
    <property type="entry name" value="Winged helix' DNA-binding domain"/>
    <property type="match status" value="2"/>
</dbReference>
<feature type="domain" description="HTH lysR-type" evidence="5">
    <location>
        <begin position="16"/>
        <end position="73"/>
    </location>
</feature>
<dbReference type="Proteomes" id="UP000305451">
    <property type="component" value="Unassembled WGS sequence"/>
</dbReference>
<comment type="similarity">
    <text evidence="1">Belongs to the LysR transcriptional regulatory family.</text>
</comment>
<keyword evidence="2" id="KW-0805">Transcription regulation</keyword>
<feature type="domain" description="HTH lysR-type" evidence="5">
    <location>
        <begin position="108"/>
        <end position="165"/>
    </location>
</feature>
<proteinExistence type="inferred from homology"/>
<reference evidence="6 7" key="1">
    <citation type="journal article" date="2013" name="Int. J. Syst. Evol. Microbiol.">
        <title>Marinicauda pacifica gen. nov., sp. nov., a prosthecate alphaproteobacterium of the family Hyphomonadaceae isolated from deep seawater.</title>
        <authorList>
            <person name="Zhang X.Y."/>
            <person name="Li G.W."/>
            <person name="Wang C.S."/>
            <person name="Zhang Y.J."/>
            <person name="Xu X.W."/>
            <person name="Li H."/>
            <person name="Liu A."/>
            <person name="Liu C."/>
            <person name="Xie B.B."/>
            <person name="Qin Q.L."/>
            <person name="Xu Z."/>
            <person name="Chen X.L."/>
            <person name="Zhou B.C."/>
            <person name="Zhang Y.Z."/>
        </authorList>
    </citation>
    <scope>NUCLEOTIDE SEQUENCE [LARGE SCALE GENOMIC DNA]</scope>
    <source>
        <strain evidence="6 7">P-1 km-3</strain>
    </source>
</reference>
<evidence type="ECO:0000256" key="4">
    <source>
        <dbReference type="ARBA" id="ARBA00023163"/>
    </source>
</evidence>
<keyword evidence="4" id="KW-0804">Transcription</keyword>
<evidence type="ECO:0000256" key="2">
    <source>
        <dbReference type="ARBA" id="ARBA00023015"/>
    </source>
</evidence>
<keyword evidence="7" id="KW-1185">Reference proteome</keyword>
<dbReference type="SUPFAM" id="SSF53850">
    <property type="entry name" value="Periplasmic binding protein-like II"/>
    <property type="match status" value="1"/>
</dbReference>
<protein>
    <submittedName>
        <fullName evidence="6">LysR family transcriptional regulator</fullName>
    </submittedName>
</protein>
<organism evidence="6 7">
    <name type="scientific">Marinicauda pacifica</name>
    <dbReference type="NCBI Taxonomy" id="1133559"/>
    <lineage>
        <taxon>Bacteria</taxon>
        <taxon>Pseudomonadati</taxon>
        <taxon>Pseudomonadota</taxon>
        <taxon>Alphaproteobacteria</taxon>
        <taxon>Maricaulales</taxon>
        <taxon>Maricaulaceae</taxon>
        <taxon>Marinicauda</taxon>
    </lineage>
</organism>
<dbReference type="GO" id="GO:0003677">
    <property type="term" value="F:DNA binding"/>
    <property type="evidence" value="ECO:0007669"/>
    <property type="project" value="UniProtKB-KW"/>
</dbReference>
<dbReference type="RefSeq" id="WP_135943850.1">
    <property type="nucleotide sequence ID" value="NZ_BMEI01000001.1"/>
</dbReference>
<dbReference type="InterPro" id="IPR005119">
    <property type="entry name" value="LysR_subst-bd"/>
</dbReference>
<name>A0A4S2HFG8_9PROT</name>
<dbReference type="Gene3D" id="1.10.10.10">
    <property type="entry name" value="Winged helix-like DNA-binding domain superfamily/Winged helix DNA-binding domain"/>
    <property type="match status" value="2"/>
</dbReference>
<dbReference type="OrthoDB" id="9775392at2"/>
<gene>
    <name evidence="6" type="ORF">E5162_05115</name>
</gene>
<evidence type="ECO:0000313" key="6">
    <source>
        <dbReference type="EMBL" id="TGY94653.1"/>
    </source>
</evidence>
<dbReference type="GO" id="GO:0003700">
    <property type="term" value="F:DNA-binding transcription factor activity"/>
    <property type="evidence" value="ECO:0007669"/>
    <property type="project" value="InterPro"/>
</dbReference>
<evidence type="ECO:0000256" key="1">
    <source>
        <dbReference type="ARBA" id="ARBA00009437"/>
    </source>
</evidence>
<sequence>MKPAAETEPDMREKPLNLRHLRVFLAAARTGMISRAAGEMHITQPAASQAIHNLEERFGASLLRRGKGGVAPTSAGDVLAGRLERAFRHLDAADSILSRRAAPLHSHTTSAQLEALTAIVQQGSFVLASRAVGVSRASLHKSLRELERVVGTSLFETTSFGVRPTRIAEAFARHARLYRHELDQAGAEIAALGGGETGRTVVGAMPLARSYLLPKAVSVFTQDHAGHRVSILEGPYESLLLGLRRGEIDFLIGAMREDLPARELVEEPLFDDVLSIVMRAGHKLAAQAEVPPHLLTAYPWVAPRSAAPLHAHFVDLFAGAGLAPPSDIVECSSLNAARILLMESDRLMLLSNAQIVLERAAGMLVSRPHPAGRISRAIGLTYRADWRPTQAQSTLMGAVRRLAAETFGHGKAGF</sequence>
<dbReference type="PRINTS" id="PR00039">
    <property type="entry name" value="HTHLYSR"/>
</dbReference>
<evidence type="ECO:0000259" key="5">
    <source>
        <dbReference type="PROSITE" id="PS50931"/>
    </source>
</evidence>
<dbReference type="EMBL" id="SRXV01000001">
    <property type="protein sequence ID" value="TGY94653.1"/>
    <property type="molecule type" value="Genomic_DNA"/>
</dbReference>
<dbReference type="Pfam" id="PF03466">
    <property type="entry name" value="LysR_substrate"/>
    <property type="match status" value="1"/>
</dbReference>
<dbReference type="PROSITE" id="PS50931">
    <property type="entry name" value="HTH_LYSR"/>
    <property type="match status" value="2"/>
</dbReference>
<dbReference type="GO" id="GO:0005829">
    <property type="term" value="C:cytosol"/>
    <property type="evidence" value="ECO:0007669"/>
    <property type="project" value="TreeGrafter"/>
</dbReference>
<dbReference type="Pfam" id="PF00126">
    <property type="entry name" value="HTH_1"/>
    <property type="match status" value="2"/>
</dbReference>